<keyword evidence="1" id="KW-0472">Membrane</keyword>
<sequence>MRDVPTQVSRALRSYKHQLSAYKYAICVVFVLALGNLVSSLLFTGAAPFLSCYQANHGDVPRKAAVHCRTHSALENIRVECIQQTVAMLDELDVMYFFIGELLRSTILFGGLSSLGNEAPTIGILPRGLDVLRNTPSRLPPRYHLVVAGSKLHDNGKRDTSVVARVIDTHTDVYVDLVEFVPFVLPGDLAQTVYTRAVWSMVWHRCYRCERRRQDARRQMLVAYDWLLPTSTCALGDIAARCPNQTDHVLDYTHGPFYTFYMPEL</sequence>
<accession>A0A3P3YAU6</accession>
<evidence type="ECO:0000256" key="1">
    <source>
        <dbReference type="SAM" id="Phobius"/>
    </source>
</evidence>
<feature type="transmembrane region" description="Helical" evidence="1">
    <location>
        <begin position="21"/>
        <end position="43"/>
    </location>
</feature>
<dbReference type="Proteomes" id="UP000290189">
    <property type="component" value="Unassembled WGS sequence"/>
</dbReference>
<keyword evidence="2" id="KW-0496">Mitochondrion</keyword>
<reference evidence="2 3" key="1">
    <citation type="submission" date="2018-03" db="EMBL/GenBank/DDBJ databases">
        <authorList>
            <person name="Fogelqvist J."/>
        </authorList>
    </citation>
    <scope>NUCLEOTIDE SEQUENCE [LARGE SCALE GENOMIC DNA]</scope>
</reference>
<proteinExistence type="predicted"/>
<evidence type="ECO:0000313" key="2">
    <source>
        <dbReference type="EMBL" id="SPQ97239.1"/>
    </source>
</evidence>
<evidence type="ECO:0000313" key="3">
    <source>
        <dbReference type="Proteomes" id="UP000290189"/>
    </source>
</evidence>
<dbReference type="EMBL" id="OVEO01000007">
    <property type="protein sequence ID" value="SPQ97239.1"/>
    <property type="molecule type" value="Genomic_DNA"/>
</dbReference>
<organism evidence="2 3">
    <name type="scientific">Plasmodiophora brassicae</name>
    <name type="common">Clubroot disease agent</name>
    <dbReference type="NCBI Taxonomy" id="37360"/>
    <lineage>
        <taxon>Eukaryota</taxon>
        <taxon>Sar</taxon>
        <taxon>Rhizaria</taxon>
        <taxon>Endomyxa</taxon>
        <taxon>Phytomyxea</taxon>
        <taxon>Plasmodiophorida</taxon>
        <taxon>Plasmodiophoridae</taxon>
        <taxon>Plasmodiophora</taxon>
    </lineage>
</organism>
<keyword evidence="1" id="KW-0812">Transmembrane</keyword>
<keyword evidence="1" id="KW-1133">Transmembrane helix</keyword>
<gene>
    <name evidence="2" type="ORF">PLBR_LOCUS4454</name>
</gene>
<name>A0A3P3YAU6_PLABS</name>
<protein>
    <submittedName>
        <fullName evidence="2">Uncharacterized protein</fullName>
    </submittedName>
</protein>
<dbReference type="AlphaFoldDB" id="A0A3P3YAU6"/>
<geneLocation type="mitochondrion" evidence="2"/>